<dbReference type="Pfam" id="PF01850">
    <property type="entry name" value="PIN"/>
    <property type="match status" value="1"/>
</dbReference>
<dbReference type="AlphaFoldDB" id="A0A0S4LAE3"/>
<evidence type="ECO:0000313" key="3">
    <source>
        <dbReference type="Proteomes" id="UP000199032"/>
    </source>
</evidence>
<dbReference type="Proteomes" id="UP000199032">
    <property type="component" value="Unassembled WGS sequence"/>
</dbReference>
<dbReference type="GO" id="GO:0016787">
    <property type="term" value="F:hydrolase activity"/>
    <property type="evidence" value="ECO:0007669"/>
    <property type="project" value="UniProtKB-KW"/>
</dbReference>
<dbReference type="GO" id="GO:0004519">
    <property type="term" value="F:endonuclease activity"/>
    <property type="evidence" value="ECO:0007669"/>
    <property type="project" value="UniProtKB-KW"/>
</dbReference>
<evidence type="ECO:0000313" key="2">
    <source>
        <dbReference type="EMBL" id="CUS33565.1"/>
    </source>
</evidence>
<keyword evidence="3" id="KW-1185">Reference proteome</keyword>
<feature type="domain" description="PIN" evidence="1">
    <location>
        <begin position="1"/>
        <end position="47"/>
    </location>
</feature>
<gene>
    <name evidence="2" type="ORF">COMA1_11224</name>
</gene>
<dbReference type="SUPFAM" id="SSF88723">
    <property type="entry name" value="PIN domain-like"/>
    <property type="match status" value="1"/>
</dbReference>
<dbReference type="RefSeq" id="WP_342672677.1">
    <property type="nucleotide sequence ID" value="NZ_CZQA01000001.1"/>
</dbReference>
<dbReference type="EMBL" id="CZQA01000001">
    <property type="protein sequence ID" value="CUS33565.1"/>
    <property type="molecule type" value="Genomic_DNA"/>
</dbReference>
<keyword evidence="2" id="KW-0540">Nuclease</keyword>
<proteinExistence type="predicted"/>
<sequence>MLDTNICIHLIKQQTPTILERFLSHPVGDIGISSVTAAELAYGVTKSRHALA</sequence>
<keyword evidence="2" id="KW-0255">Endonuclease</keyword>
<organism evidence="2 3">
    <name type="scientific">Candidatus Nitrospira nitrosa</name>
    <dbReference type="NCBI Taxonomy" id="1742972"/>
    <lineage>
        <taxon>Bacteria</taxon>
        <taxon>Pseudomonadati</taxon>
        <taxon>Nitrospirota</taxon>
        <taxon>Nitrospiria</taxon>
        <taxon>Nitrospirales</taxon>
        <taxon>Nitrospiraceae</taxon>
        <taxon>Nitrospira</taxon>
    </lineage>
</organism>
<dbReference type="STRING" id="1742972.COMA1_11224"/>
<dbReference type="Gene3D" id="3.40.50.1010">
    <property type="entry name" value="5'-nuclease"/>
    <property type="match status" value="1"/>
</dbReference>
<reference evidence="2 3" key="1">
    <citation type="submission" date="2015-10" db="EMBL/GenBank/DDBJ databases">
        <authorList>
            <person name="Gilbert D.G."/>
        </authorList>
    </citation>
    <scope>NUCLEOTIDE SEQUENCE [LARGE SCALE GENOMIC DNA]</scope>
    <source>
        <strain evidence="2">COMA1</strain>
    </source>
</reference>
<dbReference type="InterPro" id="IPR029060">
    <property type="entry name" value="PIN-like_dom_sf"/>
</dbReference>
<dbReference type="EC" id="3.1.-.-" evidence="2"/>
<evidence type="ECO:0000259" key="1">
    <source>
        <dbReference type="Pfam" id="PF01850"/>
    </source>
</evidence>
<name>A0A0S4LAE3_9BACT</name>
<accession>A0A0S4LAE3</accession>
<dbReference type="InterPro" id="IPR002716">
    <property type="entry name" value="PIN_dom"/>
</dbReference>
<protein>
    <submittedName>
        <fullName evidence="2">tRNA(fMet)-specific endonuclease VapC</fullName>
        <ecNumber evidence="2">3.1.-.-</ecNumber>
    </submittedName>
</protein>
<keyword evidence="2" id="KW-0378">Hydrolase</keyword>